<feature type="compositionally biased region" description="Polar residues" evidence="1">
    <location>
        <begin position="63"/>
        <end position="73"/>
    </location>
</feature>
<evidence type="ECO:0000313" key="3">
    <source>
        <dbReference type="Proteomes" id="UP001295444"/>
    </source>
</evidence>
<dbReference type="Proteomes" id="UP001295444">
    <property type="component" value="Chromosome 07"/>
</dbReference>
<proteinExistence type="predicted"/>
<feature type="compositionally biased region" description="Polar residues" evidence="1">
    <location>
        <begin position="122"/>
        <end position="134"/>
    </location>
</feature>
<feature type="region of interest" description="Disordered" evidence="1">
    <location>
        <begin position="1"/>
        <end position="20"/>
    </location>
</feature>
<feature type="compositionally biased region" description="Polar residues" evidence="1">
    <location>
        <begin position="87"/>
        <end position="97"/>
    </location>
</feature>
<organism evidence="2 3">
    <name type="scientific">Pelobates cultripes</name>
    <name type="common">Western spadefoot toad</name>
    <dbReference type="NCBI Taxonomy" id="61616"/>
    <lineage>
        <taxon>Eukaryota</taxon>
        <taxon>Metazoa</taxon>
        <taxon>Chordata</taxon>
        <taxon>Craniata</taxon>
        <taxon>Vertebrata</taxon>
        <taxon>Euteleostomi</taxon>
        <taxon>Amphibia</taxon>
        <taxon>Batrachia</taxon>
        <taxon>Anura</taxon>
        <taxon>Pelobatoidea</taxon>
        <taxon>Pelobatidae</taxon>
        <taxon>Pelobates</taxon>
    </lineage>
</organism>
<feature type="compositionally biased region" description="Basic residues" evidence="1">
    <location>
        <begin position="108"/>
        <end position="121"/>
    </location>
</feature>
<protein>
    <submittedName>
        <fullName evidence="2">Uncharacterized protein</fullName>
    </submittedName>
</protein>
<dbReference type="EMBL" id="OW240918">
    <property type="protein sequence ID" value="CAH2305197.1"/>
    <property type="molecule type" value="Genomic_DNA"/>
</dbReference>
<gene>
    <name evidence="2" type="ORF">PECUL_23A023736</name>
</gene>
<feature type="compositionally biased region" description="Basic and acidic residues" evidence="1">
    <location>
        <begin position="9"/>
        <end position="20"/>
    </location>
</feature>
<feature type="region of interest" description="Disordered" evidence="1">
    <location>
        <begin position="57"/>
        <end position="239"/>
    </location>
</feature>
<keyword evidence="3" id="KW-1185">Reference proteome</keyword>
<evidence type="ECO:0000313" key="2">
    <source>
        <dbReference type="EMBL" id="CAH2305197.1"/>
    </source>
</evidence>
<feature type="compositionally biased region" description="Polar residues" evidence="1">
    <location>
        <begin position="183"/>
        <end position="207"/>
    </location>
</feature>
<accession>A0AAD1SN61</accession>
<sequence length="239" mass="26388">MRAGTHSQTADKLESKDRVTDTCTERLTPSEWTLDFPTRFEAICRRFWASLEVKQQPLKSPAGGTTANSPTTRLSHRAHSPKEQRTRAQLRTPQTGPRATWGVNLTLHPHRRKKTGCKLQHRSGTLGSHIPRQTSRTHKQSAAEGKRRNPPSPHGAHSNNPPKKLQDPTGQRVQGSRHPASRQPHSGGSTPHPQHYAASSNGLCTRVTNEHRRGIGRKTGAATRGASLMHQPYSRVAAP</sequence>
<dbReference type="AlphaFoldDB" id="A0AAD1SN61"/>
<evidence type="ECO:0000256" key="1">
    <source>
        <dbReference type="SAM" id="MobiDB-lite"/>
    </source>
</evidence>
<reference evidence="2" key="1">
    <citation type="submission" date="2022-03" db="EMBL/GenBank/DDBJ databases">
        <authorList>
            <person name="Alioto T."/>
            <person name="Alioto T."/>
            <person name="Gomez Garrido J."/>
        </authorList>
    </citation>
    <scope>NUCLEOTIDE SEQUENCE</scope>
</reference>
<name>A0AAD1SN61_PELCU</name>